<proteinExistence type="predicted"/>
<reference evidence="3" key="1">
    <citation type="submission" date="2022-06" db="EMBL/GenBank/DDBJ databases">
        <title>Aquibacillus sp. a new bacterium isolated from soil saline samples.</title>
        <authorList>
            <person name="Galisteo C."/>
            <person name="De La Haba R."/>
            <person name="Sanchez-Porro C."/>
            <person name="Ventosa A."/>
        </authorList>
    </citation>
    <scope>NUCLEOTIDE SEQUENCE</scope>
    <source>
        <strain evidence="3">3ASR75-11</strain>
    </source>
</reference>
<keyword evidence="4" id="KW-1185">Reference proteome</keyword>
<organism evidence="3 4">
    <name type="scientific">Terrihalobacillus insolitus</name>
    <dbReference type="NCBI Taxonomy" id="2950438"/>
    <lineage>
        <taxon>Bacteria</taxon>
        <taxon>Bacillati</taxon>
        <taxon>Bacillota</taxon>
        <taxon>Bacilli</taxon>
        <taxon>Bacillales</taxon>
        <taxon>Bacillaceae</taxon>
        <taxon>Terrihalobacillus</taxon>
    </lineage>
</organism>
<dbReference type="Proteomes" id="UP001145050">
    <property type="component" value="Unassembled WGS sequence"/>
</dbReference>
<feature type="region of interest" description="Disordered" evidence="1">
    <location>
        <begin position="28"/>
        <end position="66"/>
    </location>
</feature>
<protein>
    <submittedName>
        <fullName evidence="3">Uncharacterized protein</fullName>
    </submittedName>
</protein>
<accession>A0A9X3WUM3</accession>
<dbReference type="PROSITE" id="PS51257">
    <property type="entry name" value="PROKAR_LIPOPROTEIN"/>
    <property type="match status" value="1"/>
</dbReference>
<dbReference type="RefSeq" id="WP_272436932.1">
    <property type="nucleotide sequence ID" value="NZ_JAMQKB010000011.1"/>
</dbReference>
<gene>
    <name evidence="3" type="ORF">NC797_11485</name>
</gene>
<evidence type="ECO:0000313" key="3">
    <source>
        <dbReference type="EMBL" id="MDC3425128.1"/>
    </source>
</evidence>
<name>A0A9X3WUM3_9BACI</name>
<sequence length="398" mass="44359">MFKNKNIIVAFLATALILVLAACGQTDESAAKEDDTTAASQDTEVNDEENASEDQEEDEESEEEIDYGAVYKEGLDELAKEEVDFDKLISIYDEKLQPFVQNRDSDKDNLDQTITAALEAGKSGDMDPAVVKQLFDKLMQKVFFLTIRAEFAEVTEAWDDKEEVNEEIEEAEEFYELIKGTVEKRDAAYSTTLVDKIDAGFTQMEEAVTNDDSLAFQLGKQVVDKTLMKTFYLATGALPNGYATKIAANEDVNEAKVQQAEGWAFYQSLVGYLTGNSPEEAELIEQQFNLETDVKEVNPETVNLAFVRGWAQTALNEFEESEENLGKDEAVITALEGALFIDMIDSDLKRIVGEDGYSTLNEQAQSYLEAVQADEQDKALELNEQIVETLTNVVETAK</sequence>
<evidence type="ECO:0000313" key="4">
    <source>
        <dbReference type="Proteomes" id="UP001145050"/>
    </source>
</evidence>
<evidence type="ECO:0000256" key="2">
    <source>
        <dbReference type="SAM" id="SignalP"/>
    </source>
</evidence>
<comment type="caution">
    <text evidence="3">The sequence shown here is derived from an EMBL/GenBank/DDBJ whole genome shotgun (WGS) entry which is preliminary data.</text>
</comment>
<feature type="signal peptide" evidence="2">
    <location>
        <begin position="1"/>
        <end position="21"/>
    </location>
</feature>
<dbReference type="AlphaFoldDB" id="A0A9X3WUM3"/>
<feature type="chain" id="PRO_5040944812" evidence="2">
    <location>
        <begin position="22"/>
        <end position="398"/>
    </location>
</feature>
<feature type="compositionally biased region" description="Acidic residues" evidence="1">
    <location>
        <begin position="44"/>
        <end position="66"/>
    </location>
</feature>
<evidence type="ECO:0000256" key="1">
    <source>
        <dbReference type="SAM" id="MobiDB-lite"/>
    </source>
</evidence>
<keyword evidence="2" id="KW-0732">Signal</keyword>
<dbReference type="EMBL" id="JAMQKB010000011">
    <property type="protein sequence ID" value="MDC3425128.1"/>
    <property type="molecule type" value="Genomic_DNA"/>
</dbReference>